<dbReference type="InterPro" id="IPR000571">
    <property type="entry name" value="Znf_CCCH"/>
</dbReference>
<keyword evidence="1" id="KW-0863">Zinc-finger</keyword>
<dbReference type="SMART" id="SM00356">
    <property type="entry name" value="ZnF_C3H1"/>
    <property type="match status" value="3"/>
</dbReference>
<protein>
    <recommendedName>
        <fullName evidence="4">C3H1-type domain-containing protein</fullName>
    </recommendedName>
</protein>
<feature type="compositionally biased region" description="Basic and acidic residues" evidence="3">
    <location>
        <begin position="232"/>
        <end position="245"/>
    </location>
</feature>
<evidence type="ECO:0000256" key="1">
    <source>
        <dbReference type="PROSITE-ProRule" id="PRU00723"/>
    </source>
</evidence>
<dbReference type="Gene3D" id="4.10.1000.10">
    <property type="entry name" value="Zinc finger, CCCH-type"/>
    <property type="match status" value="1"/>
</dbReference>
<feature type="region of interest" description="Disordered" evidence="3">
    <location>
        <begin position="217"/>
        <end position="297"/>
    </location>
</feature>
<dbReference type="AlphaFoldDB" id="A0A0G4F7N7"/>
<sequence>MALVVEADRDGPEDGKSRTLTLSCEVHRRRKCYKGARCPYSHDERVLVRKRMNLCPAVAKGNQCNGSKCQWSHEPQHHPCPYHHAFGVTAPPAGGFLYIYVCESERTVLQEAFKKYQEQVRQSQQQKEAFKNYQEQVWQSQQQKEIRKHVSEISEPWDRQGGKNWGEGQVKQGAETEAVALDHILESEPDARSRQVESRCIDLSVCTDEAQTRPYLASGREGAQLDQTLKGGGRETAGEAGEVRVKAGRYGGRKKGGYDASGATESNNGHTRETEEGSGNRSGGVTEGEQDMPETGRSLSEGILQAPSGQTEGDQASAPEANLLSGLQKSGGTWYLENPTTSKRITLGEVPAEVLQLAEKARSESKYGNPVGELPLLGRSPCFAFYALGTCNPTDSGCSLSHSPLTSVSQLKVFTQAHKLKLEEMLKKDQQAASSTERQRWWEPLLTQADEAVSKRGLAETLYFQFLKKMSEQQQVLTSLDPSQPPAAARPCFSD</sequence>
<dbReference type="GO" id="GO:0008270">
    <property type="term" value="F:zinc ion binding"/>
    <property type="evidence" value="ECO:0007669"/>
    <property type="project" value="UniProtKB-KW"/>
</dbReference>
<dbReference type="PROSITE" id="PS50103">
    <property type="entry name" value="ZF_C3H1"/>
    <property type="match status" value="2"/>
</dbReference>
<feature type="region of interest" description="Disordered" evidence="3">
    <location>
        <begin position="475"/>
        <end position="495"/>
    </location>
</feature>
<accession>A0A0G4F7N7</accession>
<reference evidence="5" key="1">
    <citation type="submission" date="2014-11" db="EMBL/GenBank/DDBJ databases">
        <authorList>
            <person name="Otto D Thomas"/>
            <person name="Naeem Raeece"/>
        </authorList>
    </citation>
    <scope>NUCLEOTIDE SEQUENCE</scope>
</reference>
<dbReference type="EMBL" id="CDMZ01000164">
    <property type="protein sequence ID" value="CEM08128.1"/>
    <property type="molecule type" value="Genomic_DNA"/>
</dbReference>
<keyword evidence="1" id="KW-0479">Metal-binding</keyword>
<proteinExistence type="predicted"/>
<keyword evidence="1" id="KW-0862">Zinc</keyword>
<evidence type="ECO:0000256" key="3">
    <source>
        <dbReference type="SAM" id="MobiDB-lite"/>
    </source>
</evidence>
<evidence type="ECO:0000259" key="4">
    <source>
        <dbReference type="PROSITE" id="PS50103"/>
    </source>
</evidence>
<feature type="domain" description="C3H1-type" evidence="4">
    <location>
        <begin position="18"/>
        <end position="45"/>
    </location>
</feature>
<feature type="zinc finger region" description="C3H1-type" evidence="1">
    <location>
        <begin position="49"/>
        <end position="76"/>
    </location>
</feature>
<keyword evidence="2" id="KW-0175">Coiled coil</keyword>
<gene>
    <name evidence="5" type="ORF">Cvel_15488</name>
</gene>
<dbReference type="VEuPathDB" id="CryptoDB:Cvel_15488"/>
<organism evidence="5">
    <name type="scientific">Chromera velia CCMP2878</name>
    <dbReference type="NCBI Taxonomy" id="1169474"/>
    <lineage>
        <taxon>Eukaryota</taxon>
        <taxon>Sar</taxon>
        <taxon>Alveolata</taxon>
        <taxon>Colpodellida</taxon>
        <taxon>Chromeraceae</taxon>
        <taxon>Chromera</taxon>
    </lineage>
</organism>
<name>A0A0G4F7N7_9ALVE</name>
<evidence type="ECO:0000256" key="2">
    <source>
        <dbReference type="SAM" id="Coils"/>
    </source>
</evidence>
<feature type="zinc finger region" description="C3H1-type" evidence="1">
    <location>
        <begin position="18"/>
        <end position="45"/>
    </location>
</feature>
<feature type="coiled-coil region" evidence="2">
    <location>
        <begin position="106"/>
        <end position="136"/>
    </location>
</feature>
<feature type="domain" description="C3H1-type" evidence="4">
    <location>
        <begin position="49"/>
        <end position="76"/>
    </location>
</feature>
<evidence type="ECO:0000313" key="5">
    <source>
        <dbReference type="EMBL" id="CEM08128.1"/>
    </source>
</evidence>